<dbReference type="KEGG" id="mmai:sS8_3106"/>
<protein>
    <recommendedName>
        <fullName evidence="3">DNRLRE domain-containing protein</fullName>
    </recommendedName>
</protein>
<sequence length="162" mass="16886">MHLVLGQVAGSGGCGGGCSADTTPRVIKLHKVTSGMWGEGSTGNGYTTIGGTGGGFSANTGDATWNAYYHSSPTWSNAGGDYSSTVSASTTVSQTVNTSYSWSHSNMVSDVQAWLNSPSTNYGWILVNDDESSQKTFRAFYSKEAEANSVGTGPILEIDYTP</sequence>
<name>A0A250KZ35_9GAMM</name>
<gene>
    <name evidence="1" type="ORF">sS8_3106</name>
</gene>
<dbReference type="AlphaFoldDB" id="A0A250KZ35"/>
<dbReference type="OrthoDB" id="7552220at2"/>
<reference evidence="1 2" key="1">
    <citation type="submission" date="2016-12" db="EMBL/GenBank/DDBJ databases">
        <title>Genome sequencing of Methylocaldum marinum.</title>
        <authorList>
            <person name="Takeuchi M."/>
            <person name="Kamagata Y."/>
            <person name="Hiraoka S."/>
            <person name="Oshima K."/>
            <person name="Hattori M."/>
            <person name="Iwasaki W."/>
        </authorList>
    </citation>
    <scope>NUCLEOTIDE SEQUENCE [LARGE SCALE GENOMIC DNA]</scope>
    <source>
        <strain evidence="1 2">S8</strain>
    </source>
</reference>
<evidence type="ECO:0000313" key="2">
    <source>
        <dbReference type="Proteomes" id="UP000266313"/>
    </source>
</evidence>
<accession>A0A250KZ35</accession>
<organism evidence="1 2">
    <name type="scientific">Methylocaldum marinum</name>
    <dbReference type="NCBI Taxonomy" id="1432792"/>
    <lineage>
        <taxon>Bacteria</taxon>
        <taxon>Pseudomonadati</taxon>
        <taxon>Pseudomonadota</taxon>
        <taxon>Gammaproteobacteria</taxon>
        <taxon>Methylococcales</taxon>
        <taxon>Methylococcaceae</taxon>
        <taxon>Methylocaldum</taxon>
    </lineage>
</organism>
<proteinExistence type="predicted"/>
<keyword evidence="2" id="KW-1185">Reference proteome</keyword>
<dbReference type="EMBL" id="AP017928">
    <property type="protein sequence ID" value="BBA35049.1"/>
    <property type="molecule type" value="Genomic_DNA"/>
</dbReference>
<dbReference type="Proteomes" id="UP000266313">
    <property type="component" value="Chromosome"/>
</dbReference>
<dbReference type="RefSeq" id="WP_119630325.1">
    <property type="nucleotide sequence ID" value="NZ_AP017928.1"/>
</dbReference>
<evidence type="ECO:0008006" key="3">
    <source>
        <dbReference type="Google" id="ProtNLM"/>
    </source>
</evidence>
<evidence type="ECO:0000313" key="1">
    <source>
        <dbReference type="EMBL" id="BBA35049.1"/>
    </source>
</evidence>